<dbReference type="PROSITE" id="PS50404">
    <property type="entry name" value="GST_NTER"/>
    <property type="match status" value="1"/>
</dbReference>
<accession>A0A376AL25</accession>
<dbReference type="CDD" id="cd03207">
    <property type="entry name" value="GST_C_8"/>
    <property type="match status" value="1"/>
</dbReference>
<feature type="domain" description="GST N-terminal" evidence="1">
    <location>
        <begin position="1"/>
        <end position="91"/>
    </location>
</feature>
<dbReference type="InterPro" id="IPR040079">
    <property type="entry name" value="Glutathione_S-Trfase"/>
</dbReference>
<dbReference type="PROSITE" id="PS50405">
    <property type="entry name" value="GST_CTER"/>
    <property type="match status" value="1"/>
</dbReference>
<dbReference type="SUPFAM" id="SSF52833">
    <property type="entry name" value="Thioredoxin-like"/>
    <property type="match status" value="1"/>
</dbReference>
<dbReference type="PANTHER" id="PTHR44051">
    <property type="entry name" value="GLUTATHIONE S-TRANSFERASE-RELATED"/>
    <property type="match status" value="1"/>
</dbReference>
<reference evidence="4" key="1">
    <citation type="submission" date="2018-07" db="EMBL/GenBank/DDBJ databases">
        <authorList>
            <person name="Peiro R."/>
            <person name="Begona"/>
            <person name="Cbmso G."/>
            <person name="Lopez M."/>
            <person name="Gonzalez S."/>
        </authorList>
    </citation>
    <scope>NUCLEOTIDE SEQUENCE [LARGE SCALE GENOMIC DNA]</scope>
</reference>
<evidence type="ECO:0008006" key="5">
    <source>
        <dbReference type="Google" id="ProtNLM"/>
    </source>
</evidence>
<dbReference type="InterPro" id="IPR004045">
    <property type="entry name" value="Glutathione_S-Trfase_N"/>
</dbReference>
<dbReference type="Gene3D" id="3.40.30.10">
    <property type="entry name" value="Glutaredoxin"/>
    <property type="match status" value="1"/>
</dbReference>
<dbReference type="InterPro" id="IPR036282">
    <property type="entry name" value="Glutathione-S-Trfase_C_sf"/>
</dbReference>
<dbReference type="AlphaFoldDB" id="A0A376AL25"/>
<organism evidence="3 4">
    <name type="scientific">Ciceribacter selenitireducens ATCC BAA-1503</name>
    <dbReference type="NCBI Taxonomy" id="1336235"/>
    <lineage>
        <taxon>Bacteria</taxon>
        <taxon>Pseudomonadati</taxon>
        <taxon>Pseudomonadota</taxon>
        <taxon>Alphaproteobacteria</taxon>
        <taxon>Hyphomicrobiales</taxon>
        <taxon>Rhizobiaceae</taxon>
        <taxon>Ciceribacter</taxon>
    </lineage>
</organism>
<evidence type="ECO:0000259" key="1">
    <source>
        <dbReference type="PROSITE" id="PS50404"/>
    </source>
</evidence>
<dbReference type="InterPro" id="IPR010987">
    <property type="entry name" value="Glutathione-S-Trfase_C-like"/>
</dbReference>
<dbReference type="RefSeq" id="WP_115671093.1">
    <property type="nucleotide sequence ID" value="NZ_UEYP01000007.1"/>
</dbReference>
<dbReference type="SFLD" id="SFLDG00358">
    <property type="entry name" value="Main_(cytGST)"/>
    <property type="match status" value="1"/>
</dbReference>
<dbReference type="EMBL" id="UEYP01000007">
    <property type="protein sequence ID" value="SSC68474.1"/>
    <property type="molecule type" value="Genomic_DNA"/>
</dbReference>
<evidence type="ECO:0000259" key="2">
    <source>
        <dbReference type="PROSITE" id="PS50405"/>
    </source>
</evidence>
<keyword evidence="4" id="KW-1185">Reference proteome</keyword>
<dbReference type="Pfam" id="PF13409">
    <property type="entry name" value="GST_N_2"/>
    <property type="match status" value="1"/>
</dbReference>
<dbReference type="PANTHER" id="PTHR44051:SF8">
    <property type="entry name" value="GLUTATHIONE S-TRANSFERASE GSTA"/>
    <property type="match status" value="1"/>
</dbReference>
<dbReference type="InterPro" id="IPR036249">
    <property type="entry name" value="Thioredoxin-like_sf"/>
</dbReference>
<name>A0A376AL25_9HYPH</name>
<dbReference type="Proteomes" id="UP000254764">
    <property type="component" value="Unassembled WGS sequence"/>
</dbReference>
<dbReference type="SUPFAM" id="SSF47616">
    <property type="entry name" value="GST C-terminal domain-like"/>
    <property type="match status" value="1"/>
</dbReference>
<feature type="domain" description="GST C-terminal" evidence="2">
    <location>
        <begin position="95"/>
        <end position="219"/>
    </location>
</feature>
<gene>
    <name evidence="3" type="ORF">RHIZ70_4182</name>
</gene>
<dbReference type="InterPro" id="IPR004046">
    <property type="entry name" value="GST_C"/>
</dbReference>
<dbReference type="SFLD" id="SFLDS00019">
    <property type="entry name" value="Glutathione_Transferase_(cytos"/>
    <property type="match status" value="1"/>
</dbReference>
<sequence>MLKIYGVYKSRATRTFWLAGELGLTFEHVPVLQAYKLADPMAPGVRTNTRSPEFLAINPMGAIPAIDDDGLRLYESMAINLYLAKKHGGPLAPRDLFEDALITQWSFFAVSEMEANALKISMANAQGRLATEAGQAEADVASRLLKRPFGVLEQHFAGNDYAVGGRFTVADINLAEVVRYAQPYAPALEPFPHVSAWLKRCHERPAFKAMWQARLDEQE</sequence>
<evidence type="ECO:0000313" key="3">
    <source>
        <dbReference type="EMBL" id="SSC68474.1"/>
    </source>
</evidence>
<dbReference type="Gene3D" id="1.20.1050.10">
    <property type="match status" value="1"/>
</dbReference>
<protein>
    <recommendedName>
        <fullName evidence="5">GST N-terminal domain-containing protein</fullName>
    </recommendedName>
</protein>
<dbReference type="CDD" id="cd03046">
    <property type="entry name" value="GST_N_GTT1_like"/>
    <property type="match status" value="1"/>
</dbReference>
<dbReference type="STRING" id="1336235.GCA_000518785_02775"/>
<proteinExistence type="predicted"/>
<dbReference type="OrthoDB" id="9810080at2"/>
<dbReference type="Pfam" id="PF00043">
    <property type="entry name" value="GST_C"/>
    <property type="match status" value="1"/>
</dbReference>
<evidence type="ECO:0000313" key="4">
    <source>
        <dbReference type="Proteomes" id="UP000254764"/>
    </source>
</evidence>